<dbReference type="EMBL" id="AP024718">
    <property type="protein sequence ID" value="BCX89272.1"/>
    <property type="molecule type" value="Genomic_DNA"/>
</dbReference>
<dbReference type="AlphaFoldDB" id="A0AAU9CNT1"/>
<dbReference type="RefSeq" id="WP_286291562.1">
    <property type="nucleotide sequence ID" value="NZ_AP024718.1"/>
</dbReference>
<evidence type="ECO:0000256" key="1">
    <source>
        <dbReference type="SAM" id="Coils"/>
    </source>
</evidence>
<dbReference type="Pfam" id="PF14357">
    <property type="entry name" value="DUF4404"/>
    <property type="match status" value="1"/>
</dbReference>
<evidence type="ECO:0000313" key="3">
    <source>
        <dbReference type="Proteomes" id="UP001321450"/>
    </source>
</evidence>
<evidence type="ECO:0008006" key="4">
    <source>
        <dbReference type="Google" id="ProtNLM"/>
    </source>
</evidence>
<dbReference type="KEGG" id="meiy:MIN45_P1644"/>
<evidence type="ECO:0000313" key="2">
    <source>
        <dbReference type="EMBL" id="BCX89272.1"/>
    </source>
</evidence>
<keyword evidence="3" id="KW-1185">Reference proteome</keyword>
<protein>
    <recommendedName>
        <fullName evidence="4">DUF4404 family protein</fullName>
    </recommendedName>
</protein>
<accession>A0AAU9CNT1</accession>
<feature type="coiled-coil region" evidence="1">
    <location>
        <begin position="6"/>
        <end position="43"/>
    </location>
</feature>
<organism evidence="2 3">
    <name type="scientific">Methylomarinovum tepidoasis</name>
    <dbReference type="NCBI Taxonomy" id="2840183"/>
    <lineage>
        <taxon>Bacteria</taxon>
        <taxon>Pseudomonadati</taxon>
        <taxon>Pseudomonadota</taxon>
        <taxon>Gammaproteobacteria</taxon>
        <taxon>Methylococcales</taxon>
        <taxon>Methylothermaceae</taxon>
        <taxon>Methylomarinovum</taxon>
    </lineage>
</organism>
<dbReference type="Proteomes" id="UP001321450">
    <property type="component" value="Chromosome"/>
</dbReference>
<sequence>MSEESKRRLSEGLARLRAELENLEADEATRQRLEDLALRVERQLAEGGEESHHGLLAELEEELLRFEVEHPRLTAILNDIMVALANMGI</sequence>
<dbReference type="InterPro" id="IPR025516">
    <property type="entry name" value="DUF4404"/>
</dbReference>
<proteinExistence type="predicted"/>
<keyword evidence="1" id="KW-0175">Coiled coil</keyword>
<gene>
    <name evidence="2" type="ORF">MIN45_P1644</name>
</gene>
<reference evidence="3" key="1">
    <citation type="journal article" date="2024" name="Int. J. Syst. Evol. Microbiol.">
        <title>Methylomarinovum tepidoasis sp. nov., a moderately thermophilic methanotroph of the family Methylothermaceae isolated from a deep-sea hydrothermal field.</title>
        <authorList>
            <person name="Hirayama H."/>
            <person name="Takaki Y."/>
            <person name="Abe M."/>
            <person name="Miyazaki M."/>
            <person name="Uematsu K."/>
            <person name="Matsui Y."/>
            <person name="Takai K."/>
        </authorList>
    </citation>
    <scope>NUCLEOTIDE SEQUENCE [LARGE SCALE GENOMIC DNA]</scope>
    <source>
        <strain evidence="3">IN45</strain>
    </source>
</reference>
<name>A0AAU9CNT1_9GAMM</name>